<evidence type="ECO:0000313" key="4">
    <source>
        <dbReference type="Proteomes" id="UP000006230"/>
    </source>
</evidence>
<dbReference type="GO" id="GO:0003700">
    <property type="term" value="F:DNA-binding transcription factor activity"/>
    <property type="evidence" value="ECO:0007669"/>
    <property type="project" value="InterPro"/>
</dbReference>
<reference evidence="3 4" key="1">
    <citation type="journal article" date="2010" name="J. Bacteriol.">
        <title>Genome sequences of Pelagibaca bermudensis HTCC2601T and Maritimibacter alkaliphilus HTCC2654T, the type strains of two marine Roseobacter genera.</title>
        <authorList>
            <person name="Thrash J.C."/>
            <person name="Cho J.C."/>
            <person name="Ferriera S."/>
            <person name="Johnson J."/>
            <person name="Vergin K.L."/>
            <person name="Giovannoni S.J."/>
        </authorList>
    </citation>
    <scope>NUCLEOTIDE SEQUENCE [LARGE SCALE GENOMIC DNA]</scope>
    <source>
        <strain evidence="4">DSM 26914 / JCM 13377 / KCTC 12554 / HTCC2601</strain>
    </source>
</reference>
<dbReference type="HOGENOM" id="CLU_081551_0_0_5"/>
<dbReference type="GO" id="GO:0046685">
    <property type="term" value="P:response to arsenic-containing substance"/>
    <property type="evidence" value="ECO:0007669"/>
    <property type="project" value="UniProtKB-KW"/>
</dbReference>
<gene>
    <name evidence="3" type="ORF">R2601_16835</name>
</gene>
<dbReference type="Proteomes" id="UP000006230">
    <property type="component" value="Unassembled WGS sequence"/>
</dbReference>
<dbReference type="Pfam" id="PF01451">
    <property type="entry name" value="LMWPc"/>
    <property type="match status" value="1"/>
</dbReference>
<sequence>MDVFRLLMRRYPDALPAGEITEVLGLKASTASVYLSALREAGLITQTRAGRSLLYRANIAALRGLVGFLFNDCCRGRPDLCPPEALASLQGGPAMSDGKYNVLFICTGNSARSIIAETLLRHLAGDRFNAFSAGTRPYSELNPIALATLHDKGFDTAGLRSKNISEFQGPDAPKLDFVFTVCDRAANEECPAWAGQPISAHWGLPDPVKATGTEAEKSLAFQQVFGMLKHRLSSFTALPLDTLDRISLQKAVDEIGHPETEDHA</sequence>
<dbReference type="PROSITE" id="PS50987">
    <property type="entry name" value="HTH_ARSR_2"/>
    <property type="match status" value="1"/>
</dbReference>
<proteinExistence type="predicted"/>
<keyword evidence="1" id="KW-0059">Arsenical resistance</keyword>
<protein>
    <submittedName>
        <fullName evidence="3">Transcriptional regulator/arsenate reductase</fullName>
    </submittedName>
</protein>
<dbReference type="SUPFAM" id="SSF46785">
    <property type="entry name" value="Winged helix' DNA-binding domain"/>
    <property type="match status" value="1"/>
</dbReference>
<dbReference type="CDD" id="cd00090">
    <property type="entry name" value="HTH_ARSR"/>
    <property type="match status" value="1"/>
</dbReference>
<dbReference type="Gene3D" id="1.10.10.10">
    <property type="entry name" value="Winged helix-like DNA-binding domain superfamily/Winged helix DNA-binding domain"/>
    <property type="match status" value="1"/>
</dbReference>
<dbReference type="InterPro" id="IPR011991">
    <property type="entry name" value="ArsR-like_HTH"/>
</dbReference>
<evidence type="ECO:0000259" key="2">
    <source>
        <dbReference type="PROSITE" id="PS50987"/>
    </source>
</evidence>
<dbReference type="STRING" id="314265.R2601_16835"/>
<dbReference type="InterPro" id="IPR023485">
    <property type="entry name" value="Ptyr_pPase"/>
</dbReference>
<dbReference type="SMART" id="SM00418">
    <property type="entry name" value="HTH_ARSR"/>
    <property type="match status" value="1"/>
</dbReference>
<dbReference type="SMART" id="SM00226">
    <property type="entry name" value="LMWPc"/>
    <property type="match status" value="1"/>
</dbReference>
<dbReference type="SUPFAM" id="SSF52788">
    <property type="entry name" value="Phosphotyrosine protein phosphatases I"/>
    <property type="match status" value="1"/>
</dbReference>
<dbReference type="eggNOG" id="COG0394">
    <property type="taxonomic scope" value="Bacteria"/>
</dbReference>
<dbReference type="PANTHER" id="PTHR43428:SF1">
    <property type="entry name" value="ARSENATE REDUCTASE"/>
    <property type="match status" value="1"/>
</dbReference>
<dbReference type="Gene3D" id="3.40.50.2300">
    <property type="match status" value="1"/>
</dbReference>
<dbReference type="InterPro" id="IPR036196">
    <property type="entry name" value="Ptyr_pPase_sf"/>
</dbReference>
<comment type="caution">
    <text evidence="3">The sequence shown here is derived from an EMBL/GenBank/DDBJ whole genome shotgun (WGS) entry which is preliminary data.</text>
</comment>
<dbReference type="CDD" id="cd16345">
    <property type="entry name" value="LMWP_ArsC"/>
    <property type="match status" value="1"/>
</dbReference>
<dbReference type="InterPro" id="IPR036390">
    <property type="entry name" value="WH_DNA-bd_sf"/>
</dbReference>
<dbReference type="eggNOG" id="COG0640">
    <property type="taxonomic scope" value="Bacteria"/>
</dbReference>
<dbReference type="InterPro" id="IPR001845">
    <property type="entry name" value="HTH_ArsR_DNA-bd_dom"/>
</dbReference>
<organism evidence="3 4">
    <name type="scientific">Salipiger bermudensis (strain DSM 26914 / JCM 13377 / KCTC 12554 / HTCC2601)</name>
    <name type="common">Pelagibaca bermudensis</name>
    <dbReference type="NCBI Taxonomy" id="314265"/>
    <lineage>
        <taxon>Bacteria</taxon>
        <taxon>Pseudomonadati</taxon>
        <taxon>Pseudomonadota</taxon>
        <taxon>Alphaproteobacteria</taxon>
        <taxon>Rhodobacterales</taxon>
        <taxon>Roseobacteraceae</taxon>
        <taxon>Salipiger</taxon>
    </lineage>
</organism>
<keyword evidence="4" id="KW-1185">Reference proteome</keyword>
<evidence type="ECO:0000313" key="3">
    <source>
        <dbReference type="EMBL" id="EAU43744.1"/>
    </source>
</evidence>
<name>Q0FHT0_SALBH</name>
<dbReference type="InterPro" id="IPR036388">
    <property type="entry name" value="WH-like_DNA-bd_sf"/>
</dbReference>
<dbReference type="AlphaFoldDB" id="Q0FHT0"/>
<dbReference type="Pfam" id="PF12840">
    <property type="entry name" value="HTH_20"/>
    <property type="match status" value="1"/>
</dbReference>
<dbReference type="PANTHER" id="PTHR43428">
    <property type="entry name" value="ARSENATE REDUCTASE"/>
    <property type="match status" value="1"/>
</dbReference>
<accession>Q0FHT0</accession>
<feature type="domain" description="HTH arsR-type" evidence="2">
    <location>
        <begin position="1"/>
        <end position="77"/>
    </location>
</feature>
<evidence type="ECO:0000256" key="1">
    <source>
        <dbReference type="ARBA" id="ARBA00022849"/>
    </source>
</evidence>
<dbReference type="EMBL" id="AATQ01000068">
    <property type="protein sequence ID" value="EAU43744.1"/>
    <property type="molecule type" value="Genomic_DNA"/>
</dbReference>